<reference evidence="2 3" key="1">
    <citation type="submission" date="2020-02" db="EMBL/GenBank/DDBJ databases">
        <title>Comparative genome analysis reveals the metabolism and evolution of the thermophilic archaeal genus Metallosphaera.</title>
        <authorList>
            <person name="Jiang C."/>
        </authorList>
    </citation>
    <scope>NUCLEOTIDE SEQUENCE [LARGE SCALE GENOMIC DNA]</scope>
    <source>
        <strain evidence="2 3">Ric-A</strain>
    </source>
</reference>
<sequence length="143" mass="16232">MERRLLGRLELIVDTSFLLPFLGIKVKGIDQTLLEGKRLYYPSLMTSELMAVVIKEARKLKLEKIPEEVVVGLSYIKSTVNFLELDDLNTVYQIVRKGWNDIFDAILYSSHVFTGTPLITLDKAFYDFLNRGGFDVSGVILLG</sequence>
<dbReference type="KEGG" id="mten:GWK48_11275"/>
<dbReference type="InterPro" id="IPR029060">
    <property type="entry name" value="PIN-like_dom_sf"/>
</dbReference>
<keyword evidence="3" id="KW-1185">Reference proteome</keyword>
<dbReference type="EMBL" id="CP049074">
    <property type="protein sequence ID" value="QKR00885.1"/>
    <property type="molecule type" value="Genomic_DNA"/>
</dbReference>
<evidence type="ECO:0000313" key="3">
    <source>
        <dbReference type="Proteomes" id="UP000509301"/>
    </source>
</evidence>
<dbReference type="InterPro" id="IPR002716">
    <property type="entry name" value="PIN_dom"/>
</dbReference>
<dbReference type="RefSeq" id="WP_174632322.1">
    <property type="nucleotide sequence ID" value="NZ_CP049074.1"/>
</dbReference>
<feature type="domain" description="PIN" evidence="1">
    <location>
        <begin position="12"/>
        <end position="127"/>
    </location>
</feature>
<dbReference type="Pfam" id="PF01850">
    <property type="entry name" value="PIN"/>
    <property type="match status" value="1"/>
</dbReference>
<proteinExistence type="predicted"/>
<name>A0A6N0NXE5_9CREN</name>
<protein>
    <submittedName>
        <fullName evidence="2">PIN domain-containing protein</fullName>
    </submittedName>
</protein>
<gene>
    <name evidence="2" type="ORF">GWK48_11275</name>
</gene>
<dbReference type="Gene3D" id="3.40.50.1010">
    <property type="entry name" value="5'-nuclease"/>
    <property type="match status" value="1"/>
</dbReference>
<evidence type="ECO:0000259" key="1">
    <source>
        <dbReference type="Pfam" id="PF01850"/>
    </source>
</evidence>
<organism evidence="2 3">
    <name type="scientific">Metallosphaera tengchongensis</name>
    <dbReference type="NCBI Taxonomy" id="1532350"/>
    <lineage>
        <taxon>Archaea</taxon>
        <taxon>Thermoproteota</taxon>
        <taxon>Thermoprotei</taxon>
        <taxon>Sulfolobales</taxon>
        <taxon>Sulfolobaceae</taxon>
        <taxon>Metallosphaera</taxon>
    </lineage>
</organism>
<evidence type="ECO:0000313" key="2">
    <source>
        <dbReference type="EMBL" id="QKR00885.1"/>
    </source>
</evidence>
<dbReference type="Proteomes" id="UP000509301">
    <property type="component" value="Chromosome"/>
</dbReference>
<accession>A0A6N0NXE5</accession>
<dbReference type="OrthoDB" id="46150at2157"/>
<dbReference type="AlphaFoldDB" id="A0A6N0NXE5"/>
<dbReference type="GeneID" id="55642532"/>
<dbReference type="SUPFAM" id="SSF88723">
    <property type="entry name" value="PIN domain-like"/>
    <property type="match status" value="1"/>
</dbReference>